<keyword evidence="2" id="KW-1185">Reference proteome</keyword>
<gene>
    <name evidence="1" type="ORF">SAMN02745220_04986</name>
</gene>
<organism evidence="1 2">
    <name type="scientific">Desulfopila aestuarii DSM 18488</name>
    <dbReference type="NCBI Taxonomy" id="1121416"/>
    <lineage>
        <taxon>Bacteria</taxon>
        <taxon>Pseudomonadati</taxon>
        <taxon>Thermodesulfobacteriota</taxon>
        <taxon>Desulfobulbia</taxon>
        <taxon>Desulfobulbales</taxon>
        <taxon>Desulfocapsaceae</taxon>
        <taxon>Desulfopila</taxon>
    </lineage>
</organism>
<accession>A0A1M7YKT7</accession>
<dbReference type="AlphaFoldDB" id="A0A1M7YKT7"/>
<dbReference type="Proteomes" id="UP000184603">
    <property type="component" value="Unassembled WGS sequence"/>
</dbReference>
<dbReference type="STRING" id="1121416.SAMN02745220_04986"/>
<proteinExistence type="predicted"/>
<dbReference type="EMBL" id="FRFE01000048">
    <property type="protein sequence ID" value="SHO53176.1"/>
    <property type="molecule type" value="Genomic_DNA"/>
</dbReference>
<evidence type="ECO:0000313" key="2">
    <source>
        <dbReference type="Proteomes" id="UP000184603"/>
    </source>
</evidence>
<protein>
    <submittedName>
        <fullName evidence="1">Uncharacterized protein</fullName>
    </submittedName>
</protein>
<reference evidence="1 2" key="1">
    <citation type="submission" date="2016-12" db="EMBL/GenBank/DDBJ databases">
        <authorList>
            <person name="Song W.-J."/>
            <person name="Kurnit D.M."/>
        </authorList>
    </citation>
    <scope>NUCLEOTIDE SEQUENCE [LARGE SCALE GENOMIC DNA]</scope>
    <source>
        <strain evidence="1 2">DSM 18488</strain>
    </source>
</reference>
<evidence type="ECO:0000313" key="1">
    <source>
        <dbReference type="EMBL" id="SHO53176.1"/>
    </source>
</evidence>
<name>A0A1M7YKT7_9BACT</name>
<sequence>MMQMFDISHFGDLYTFYSEHEPYTLSFSWNILTMKIMVIHSFQFDLTANRILQADMPLTLSSGAQ</sequence>